<gene>
    <name evidence="1" type="ORF">GCM10007047_32040</name>
</gene>
<keyword evidence="2" id="KW-1185">Reference proteome</keyword>
<accession>A0A8J3DMN7</accession>
<organism evidence="1 2">
    <name type="scientific">Cerasicoccus arenae</name>
    <dbReference type="NCBI Taxonomy" id="424488"/>
    <lineage>
        <taxon>Bacteria</taxon>
        <taxon>Pseudomonadati</taxon>
        <taxon>Verrucomicrobiota</taxon>
        <taxon>Opitutia</taxon>
        <taxon>Puniceicoccales</taxon>
        <taxon>Cerasicoccaceae</taxon>
        <taxon>Cerasicoccus</taxon>
    </lineage>
</organism>
<evidence type="ECO:0000313" key="2">
    <source>
        <dbReference type="Proteomes" id="UP000642829"/>
    </source>
</evidence>
<name>A0A8J3DMN7_9BACT</name>
<dbReference type="Proteomes" id="UP000642829">
    <property type="component" value="Unassembled WGS sequence"/>
</dbReference>
<protein>
    <recommendedName>
        <fullName evidence="3">Nucleoside 2-deoxyribosyltransferase</fullName>
    </recommendedName>
</protein>
<dbReference type="AlphaFoldDB" id="A0A8J3DMN7"/>
<reference evidence="1" key="2">
    <citation type="submission" date="2020-09" db="EMBL/GenBank/DDBJ databases">
        <authorList>
            <person name="Sun Q."/>
            <person name="Kim S."/>
        </authorList>
    </citation>
    <scope>NUCLEOTIDE SEQUENCE</scope>
    <source>
        <strain evidence="1">KCTC 12870</strain>
    </source>
</reference>
<comment type="caution">
    <text evidence="1">The sequence shown here is derived from an EMBL/GenBank/DDBJ whole genome shotgun (WGS) entry which is preliminary data.</text>
</comment>
<sequence>MGNALLAEAISDISDHRFCSVLPQNFPEGKKSLHRVRDDKLLTLLECDLALFNFDGAEIEAGAVVEFMTAKFADIPTVILRTDSRGQDEGEQHPWSLMMHFFPRTEVEVLNASAIYQNVFEEFPMSAAEDVLIEERSSEVAHTMVRVIAQAVIDAFDRVLETPSRIEPQEAPHVYSWLARFFGAEISSEECNRILQRAMARKQNRGLIPVPKSSPMRDTKPSGL</sequence>
<evidence type="ECO:0008006" key="3">
    <source>
        <dbReference type="Google" id="ProtNLM"/>
    </source>
</evidence>
<evidence type="ECO:0000313" key="1">
    <source>
        <dbReference type="EMBL" id="GHC12276.1"/>
    </source>
</evidence>
<reference evidence="1" key="1">
    <citation type="journal article" date="2014" name="Int. J. Syst. Evol. Microbiol.">
        <title>Complete genome sequence of Corynebacterium casei LMG S-19264T (=DSM 44701T), isolated from a smear-ripened cheese.</title>
        <authorList>
            <consortium name="US DOE Joint Genome Institute (JGI-PGF)"/>
            <person name="Walter F."/>
            <person name="Albersmeier A."/>
            <person name="Kalinowski J."/>
            <person name="Ruckert C."/>
        </authorList>
    </citation>
    <scope>NUCLEOTIDE SEQUENCE</scope>
    <source>
        <strain evidence="1">KCTC 12870</strain>
    </source>
</reference>
<proteinExistence type="predicted"/>
<dbReference type="SUPFAM" id="SSF52309">
    <property type="entry name" value="N-(deoxy)ribosyltransferase-like"/>
    <property type="match status" value="1"/>
</dbReference>
<dbReference type="Gene3D" id="3.40.50.450">
    <property type="match status" value="1"/>
</dbReference>
<dbReference type="EMBL" id="BMXG01000028">
    <property type="protein sequence ID" value="GHC12276.1"/>
    <property type="molecule type" value="Genomic_DNA"/>
</dbReference>